<feature type="compositionally biased region" description="Basic and acidic residues" evidence="1">
    <location>
        <begin position="1"/>
        <end position="10"/>
    </location>
</feature>
<evidence type="ECO:0000313" key="4">
    <source>
        <dbReference type="Proteomes" id="UP001361239"/>
    </source>
</evidence>
<keyword evidence="4" id="KW-1185">Reference proteome</keyword>
<feature type="region of interest" description="Disordered" evidence="1">
    <location>
        <begin position="1"/>
        <end position="30"/>
    </location>
</feature>
<dbReference type="SMART" id="SM00347">
    <property type="entry name" value="HTH_MARR"/>
    <property type="match status" value="1"/>
</dbReference>
<feature type="compositionally biased region" description="Basic and acidic residues" evidence="1">
    <location>
        <begin position="21"/>
        <end position="30"/>
    </location>
</feature>
<dbReference type="InterPro" id="IPR000835">
    <property type="entry name" value="HTH_MarR-typ"/>
</dbReference>
<organism evidence="3 4">
    <name type="scientific">Novosphingobium anseongense</name>
    <dbReference type="NCBI Taxonomy" id="3133436"/>
    <lineage>
        <taxon>Bacteria</taxon>
        <taxon>Pseudomonadati</taxon>
        <taxon>Pseudomonadota</taxon>
        <taxon>Alphaproteobacteria</taxon>
        <taxon>Sphingomonadales</taxon>
        <taxon>Sphingomonadaceae</taxon>
        <taxon>Novosphingobium</taxon>
    </lineage>
</organism>
<proteinExistence type="predicted"/>
<dbReference type="EMBL" id="JBBHJZ010000001">
    <property type="protein sequence ID" value="MEJ5976348.1"/>
    <property type="molecule type" value="Genomic_DNA"/>
</dbReference>
<evidence type="ECO:0000256" key="1">
    <source>
        <dbReference type="SAM" id="MobiDB-lite"/>
    </source>
</evidence>
<feature type="domain" description="HTH marR-type" evidence="2">
    <location>
        <begin position="38"/>
        <end position="169"/>
    </location>
</feature>
<comment type="caution">
    <text evidence="3">The sequence shown here is derived from an EMBL/GenBank/DDBJ whole genome shotgun (WGS) entry which is preliminary data.</text>
</comment>
<dbReference type="SUPFAM" id="SSF46785">
    <property type="entry name" value="Winged helix' DNA-binding domain"/>
    <property type="match status" value="1"/>
</dbReference>
<protein>
    <recommendedName>
        <fullName evidence="2">HTH marR-type domain-containing protein</fullName>
    </recommendedName>
</protein>
<evidence type="ECO:0000313" key="3">
    <source>
        <dbReference type="EMBL" id="MEJ5976348.1"/>
    </source>
</evidence>
<reference evidence="3 4" key="1">
    <citation type="submission" date="2024-03" db="EMBL/GenBank/DDBJ databases">
        <authorList>
            <person name="Jo J.-H."/>
        </authorList>
    </citation>
    <scope>NUCLEOTIDE SEQUENCE [LARGE SCALE GENOMIC DNA]</scope>
    <source>
        <strain evidence="3 4">PS1R-30</strain>
    </source>
</reference>
<gene>
    <name evidence="3" type="ORF">WG901_06860</name>
</gene>
<dbReference type="RefSeq" id="WP_339586263.1">
    <property type="nucleotide sequence ID" value="NZ_JBBHJZ010000001.1"/>
</dbReference>
<dbReference type="InterPro" id="IPR036390">
    <property type="entry name" value="WH_DNA-bd_sf"/>
</dbReference>
<accession>A0ABU8RTE1</accession>
<sequence length="175" mass="19253">MNHVDREKTLRNFSSELNRQTPERPAKPDGADFSAGEVAFLAEGLAFGQRALRAATAKVTERYNLGPRGAWILNVVSNGVTYPLELASVFCVGRSLITAELVRLTDAGLIESRPGKDDRRKTELTLTPLGQQASGEVRAEFSAIVHRRLPGFDATELRIAAEVLRALAREPEWPE</sequence>
<name>A0ABU8RTE1_9SPHN</name>
<evidence type="ECO:0000259" key="2">
    <source>
        <dbReference type="PROSITE" id="PS50995"/>
    </source>
</evidence>
<dbReference type="PROSITE" id="PS50995">
    <property type="entry name" value="HTH_MARR_2"/>
    <property type="match status" value="1"/>
</dbReference>
<dbReference type="Gene3D" id="1.10.10.10">
    <property type="entry name" value="Winged helix-like DNA-binding domain superfamily/Winged helix DNA-binding domain"/>
    <property type="match status" value="1"/>
</dbReference>
<dbReference type="InterPro" id="IPR036388">
    <property type="entry name" value="WH-like_DNA-bd_sf"/>
</dbReference>
<dbReference type="Proteomes" id="UP001361239">
    <property type="component" value="Unassembled WGS sequence"/>
</dbReference>
<feature type="compositionally biased region" description="Polar residues" evidence="1">
    <location>
        <begin position="11"/>
        <end position="20"/>
    </location>
</feature>